<reference evidence="1" key="1">
    <citation type="journal article" date="2014" name="Genome Biol. Evol.">
        <title>Gene Loss Rather Than Gene Gain Is Associated with a Host Jump from Monocots to Dicots in the Smut Fungus Melanopsichium pennsylvanicum.</title>
        <authorList>
            <person name="Sharma R."/>
            <person name="Mishra B."/>
            <person name="Runge F."/>
            <person name="Thines M."/>
        </authorList>
    </citation>
    <scope>NUCLEOTIDE SEQUENCE</scope>
    <source>
        <strain evidence="1">4</strain>
    </source>
</reference>
<dbReference type="PANTHER" id="PTHR34129:SF1">
    <property type="entry name" value="DUF952 DOMAIN-CONTAINING PROTEIN"/>
    <property type="match status" value="1"/>
</dbReference>
<dbReference type="Gene3D" id="3.20.170.20">
    <property type="entry name" value="Protein of unknown function DUF952"/>
    <property type="match status" value="1"/>
</dbReference>
<dbReference type="EMBL" id="HG529704">
    <property type="protein sequence ID" value="CDI56888.1"/>
    <property type="molecule type" value="Genomic_DNA"/>
</dbReference>
<dbReference type="Pfam" id="PF06108">
    <property type="entry name" value="DUF952"/>
    <property type="match status" value="1"/>
</dbReference>
<evidence type="ECO:0008006" key="2">
    <source>
        <dbReference type="Google" id="ProtNLM"/>
    </source>
</evidence>
<sequence length="130" mass="14339">MRDPTTSTVLYKILTPQEKADMPASSWSGTALDLKDGFMHLSSADQLPGTLERFFSSSSGCGNTLYIYTFKRCNVDRQRSSPIKLQFDPAVGTVFGHIYGSIDPEVDFSGPIEIKRSSSSGLFELPSLEY</sequence>
<proteinExistence type="predicted"/>
<protein>
    <recommendedName>
        <fullName evidence="2">DUF952 domain-containing protein</fullName>
    </recommendedName>
</protein>
<dbReference type="SUPFAM" id="SSF56399">
    <property type="entry name" value="ADP-ribosylation"/>
    <property type="match status" value="1"/>
</dbReference>
<accession>A0A077RBJ7</accession>
<dbReference type="InterPro" id="IPR009297">
    <property type="entry name" value="DUF952"/>
</dbReference>
<evidence type="ECO:0000313" key="1">
    <source>
        <dbReference type="EMBL" id="CDI56888.1"/>
    </source>
</evidence>
<organism evidence="1">
    <name type="scientific">Melanopsichium pennsylvanicum 4</name>
    <dbReference type="NCBI Taxonomy" id="1398559"/>
    <lineage>
        <taxon>Eukaryota</taxon>
        <taxon>Fungi</taxon>
        <taxon>Dikarya</taxon>
        <taxon>Basidiomycota</taxon>
        <taxon>Ustilaginomycotina</taxon>
        <taxon>Ustilaginomycetes</taxon>
        <taxon>Ustilaginales</taxon>
        <taxon>Ustilaginaceae</taxon>
        <taxon>Melanopsichium</taxon>
    </lineage>
</organism>
<dbReference type="AlphaFoldDB" id="A0A077RBJ7"/>
<name>A0A077RBJ7_9BASI</name>
<dbReference type="PANTHER" id="PTHR34129">
    <property type="entry name" value="BLR1139 PROTEIN"/>
    <property type="match status" value="1"/>
</dbReference>